<proteinExistence type="predicted"/>
<dbReference type="PANTHER" id="PTHR43404">
    <property type="entry name" value="LIPOPOLYSACCHARIDE CHOLINEPHOSPHOTRANSFERASE LICD"/>
    <property type="match status" value="1"/>
</dbReference>
<protein>
    <recommendedName>
        <fullName evidence="2">LicD/FKTN/FKRP nucleotidyltransferase domain-containing protein</fullName>
    </recommendedName>
</protein>
<dbReference type="InterPro" id="IPR052942">
    <property type="entry name" value="LPS_cholinephosphotransferase"/>
</dbReference>
<dbReference type="InterPro" id="IPR007074">
    <property type="entry name" value="LicD/FKTN/FKRP_NTP_transf"/>
</dbReference>
<evidence type="ECO:0000259" key="2">
    <source>
        <dbReference type="Pfam" id="PF04991"/>
    </source>
</evidence>
<dbReference type="Proteomes" id="UP000593567">
    <property type="component" value="Unassembled WGS sequence"/>
</dbReference>
<feature type="domain" description="LicD/FKTN/FKRP nucleotidyltransferase" evidence="2">
    <location>
        <begin position="113"/>
        <end position="149"/>
    </location>
</feature>
<accession>A0A7J7JZC3</accession>
<feature type="signal peptide" evidence="1">
    <location>
        <begin position="1"/>
        <end position="26"/>
    </location>
</feature>
<evidence type="ECO:0000313" key="3">
    <source>
        <dbReference type="EMBL" id="KAF6031317.1"/>
    </source>
</evidence>
<dbReference type="GO" id="GO:0009100">
    <property type="term" value="P:glycoprotein metabolic process"/>
    <property type="evidence" value="ECO:0007669"/>
    <property type="project" value="UniProtKB-ARBA"/>
</dbReference>
<gene>
    <name evidence="3" type="ORF">EB796_010376</name>
</gene>
<sequence>MASSLRNTLAAFTGVSLLLWMQLYQSDLWQTQGEHELLVSAAKDQKLDSAKSLQSIGQSQPGRHLLSEEDKSKLKSFGVKKLRKIFKPFFNTQTKTQIMDSLKVLTDALDVAGVEYFMYGGSLIGSWRHHDIIPWDDDIDIIVNISDWRSIESINISGYTLNIRTLNRYKFYSNNATDIPGYFWKWPYIDVCFFGDNGTHLFDMDPNFSKTFLYDKADVFPLKRRPFGKLNLKTPKNTEKILNQNYDISECETRAYDHQRQKSLHKENITTIDCRLLHRIYPFAFRSSLDKAEESVYLDHRLIKTVNLNAIQS</sequence>
<dbReference type="AlphaFoldDB" id="A0A7J7JZC3"/>
<dbReference type="EMBL" id="VXIV02001627">
    <property type="protein sequence ID" value="KAF6031317.1"/>
    <property type="molecule type" value="Genomic_DNA"/>
</dbReference>
<evidence type="ECO:0000313" key="4">
    <source>
        <dbReference type="Proteomes" id="UP000593567"/>
    </source>
</evidence>
<reference evidence="3" key="1">
    <citation type="submission" date="2020-06" db="EMBL/GenBank/DDBJ databases">
        <title>Draft genome of Bugula neritina, a colonial animal packing powerful symbionts and potential medicines.</title>
        <authorList>
            <person name="Rayko M."/>
        </authorList>
    </citation>
    <scope>NUCLEOTIDE SEQUENCE [LARGE SCALE GENOMIC DNA]</scope>
    <source>
        <strain evidence="3">Kwan_BN1</strain>
    </source>
</reference>
<keyword evidence="4" id="KW-1185">Reference proteome</keyword>
<feature type="chain" id="PRO_5029860642" description="LicD/FKTN/FKRP nucleotidyltransferase domain-containing protein" evidence="1">
    <location>
        <begin position="27"/>
        <end position="313"/>
    </location>
</feature>
<keyword evidence="1" id="KW-0732">Signal</keyword>
<organism evidence="3 4">
    <name type="scientific">Bugula neritina</name>
    <name type="common">Brown bryozoan</name>
    <name type="synonym">Sertularia neritina</name>
    <dbReference type="NCBI Taxonomy" id="10212"/>
    <lineage>
        <taxon>Eukaryota</taxon>
        <taxon>Metazoa</taxon>
        <taxon>Spiralia</taxon>
        <taxon>Lophotrochozoa</taxon>
        <taxon>Bryozoa</taxon>
        <taxon>Gymnolaemata</taxon>
        <taxon>Cheilostomatida</taxon>
        <taxon>Flustrina</taxon>
        <taxon>Buguloidea</taxon>
        <taxon>Bugulidae</taxon>
        <taxon>Bugula</taxon>
    </lineage>
</organism>
<name>A0A7J7JZC3_BUGNE</name>
<comment type="caution">
    <text evidence="3">The sequence shown here is derived from an EMBL/GenBank/DDBJ whole genome shotgun (WGS) entry which is preliminary data.</text>
</comment>
<dbReference type="OrthoDB" id="419198at2759"/>
<dbReference type="PANTHER" id="PTHR43404:SF2">
    <property type="entry name" value="LIPOPOLYSACCHARIDE CHOLINEPHOSPHOTRANSFERASE LICD"/>
    <property type="match status" value="1"/>
</dbReference>
<dbReference type="Pfam" id="PF04991">
    <property type="entry name" value="LicD"/>
    <property type="match status" value="1"/>
</dbReference>
<evidence type="ECO:0000256" key="1">
    <source>
        <dbReference type="SAM" id="SignalP"/>
    </source>
</evidence>